<evidence type="ECO:0000313" key="9">
    <source>
        <dbReference type="Proteomes" id="UP000290243"/>
    </source>
</evidence>
<dbReference type="InterPro" id="IPR020861">
    <property type="entry name" value="Triosephosphate_isomerase_AS"/>
</dbReference>
<dbReference type="InterPro" id="IPR035990">
    <property type="entry name" value="TIM_sf"/>
</dbReference>
<dbReference type="PROSITE" id="PS00171">
    <property type="entry name" value="TIM_1"/>
    <property type="match status" value="1"/>
</dbReference>
<comment type="similarity">
    <text evidence="1 6 7">Belongs to the triosephosphate isomerase family.</text>
</comment>
<dbReference type="OrthoDB" id="9809429at2"/>
<dbReference type="GO" id="GO:0046166">
    <property type="term" value="P:glyceraldehyde-3-phosphate biosynthetic process"/>
    <property type="evidence" value="ECO:0007669"/>
    <property type="project" value="TreeGrafter"/>
</dbReference>
<reference evidence="8 9" key="1">
    <citation type="submission" date="2019-01" db="EMBL/GenBank/DDBJ databases">
        <authorList>
            <consortium name="Pathogen Informatics"/>
        </authorList>
    </citation>
    <scope>NUCLEOTIDE SEQUENCE [LARGE SCALE GENOMIC DNA]</scope>
    <source>
        <strain evidence="8 9">NCTC10168</strain>
    </source>
</reference>
<feature type="active site" description="Proton acceptor" evidence="6">
    <location>
        <position position="174"/>
    </location>
</feature>
<dbReference type="PROSITE" id="PS51440">
    <property type="entry name" value="TIM_2"/>
    <property type="match status" value="1"/>
</dbReference>
<evidence type="ECO:0000256" key="7">
    <source>
        <dbReference type="RuleBase" id="RU363013"/>
    </source>
</evidence>
<dbReference type="UniPathway" id="UPA00109">
    <property type="reaction ID" value="UER00189"/>
</dbReference>
<keyword evidence="5 6" id="KW-0413">Isomerase</keyword>
<evidence type="ECO:0000256" key="4">
    <source>
        <dbReference type="ARBA" id="ARBA00023152"/>
    </source>
</evidence>
<dbReference type="GO" id="GO:0019563">
    <property type="term" value="P:glycerol catabolic process"/>
    <property type="evidence" value="ECO:0007669"/>
    <property type="project" value="TreeGrafter"/>
</dbReference>
<dbReference type="EC" id="5.3.1.1" evidence="6 7"/>
<dbReference type="InterPro" id="IPR013785">
    <property type="entry name" value="Aldolase_TIM"/>
</dbReference>
<organism evidence="8 9">
    <name type="scientific">Mycoplasmopsis maculosa</name>
    <dbReference type="NCBI Taxonomy" id="114885"/>
    <lineage>
        <taxon>Bacteria</taxon>
        <taxon>Bacillati</taxon>
        <taxon>Mycoplasmatota</taxon>
        <taxon>Mycoplasmoidales</taxon>
        <taxon>Metamycoplasmataceae</taxon>
        <taxon>Mycoplasmopsis</taxon>
    </lineage>
</organism>
<comment type="catalytic activity">
    <reaction evidence="6 7">
        <text>D-glyceraldehyde 3-phosphate = dihydroxyacetone phosphate</text>
        <dbReference type="Rhea" id="RHEA:18585"/>
        <dbReference type="ChEBI" id="CHEBI:57642"/>
        <dbReference type="ChEBI" id="CHEBI:59776"/>
        <dbReference type="EC" id="5.3.1.1"/>
    </reaction>
</comment>
<evidence type="ECO:0000256" key="3">
    <source>
        <dbReference type="ARBA" id="ARBA00022490"/>
    </source>
</evidence>
<dbReference type="PANTHER" id="PTHR21139:SF42">
    <property type="entry name" value="TRIOSEPHOSPHATE ISOMERASE"/>
    <property type="match status" value="1"/>
</dbReference>
<dbReference type="GO" id="GO:0004807">
    <property type="term" value="F:triose-phosphate isomerase activity"/>
    <property type="evidence" value="ECO:0007669"/>
    <property type="project" value="UniProtKB-UniRule"/>
</dbReference>
<keyword evidence="3 6" id="KW-0963">Cytoplasm</keyword>
<dbReference type="InterPro" id="IPR022896">
    <property type="entry name" value="TrioseP_Isoase_bac/euk"/>
</dbReference>
<dbReference type="Proteomes" id="UP000290243">
    <property type="component" value="Chromosome"/>
</dbReference>
<comment type="subunit">
    <text evidence="6 7">Homodimer.</text>
</comment>
<dbReference type="UniPathway" id="UPA00138"/>
<dbReference type="PANTHER" id="PTHR21139">
    <property type="entry name" value="TRIOSEPHOSPHATE ISOMERASE"/>
    <property type="match status" value="1"/>
</dbReference>
<keyword evidence="4 6" id="KW-0324">Glycolysis</keyword>
<dbReference type="CDD" id="cd00311">
    <property type="entry name" value="TIM"/>
    <property type="match status" value="1"/>
</dbReference>
<comment type="caution">
    <text evidence="6">Lacks conserved residue(s) required for the propagation of feature annotation.</text>
</comment>
<feature type="binding site" evidence="6">
    <location>
        <begin position="9"/>
        <end position="11"/>
    </location>
    <ligand>
        <name>substrate</name>
    </ligand>
</feature>
<dbReference type="HAMAP" id="MF_00147_B">
    <property type="entry name" value="TIM_B"/>
    <property type="match status" value="1"/>
</dbReference>
<evidence type="ECO:0000313" key="8">
    <source>
        <dbReference type="EMBL" id="VEU75210.1"/>
    </source>
</evidence>
<proteinExistence type="inferred from homology"/>
<dbReference type="GO" id="GO:0006096">
    <property type="term" value="P:glycolytic process"/>
    <property type="evidence" value="ECO:0007669"/>
    <property type="project" value="UniProtKB-UniRule"/>
</dbReference>
<evidence type="ECO:0000256" key="5">
    <source>
        <dbReference type="ARBA" id="ARBA00023235"/>
    </source>
</evidence>
<dbReference type="KEGG" id="mmau:NCTC10168_00126"/>
<dbReference type="InterPro" id="IPR000652">
    <property type="entry name" value="Triosephosphate_isomerase"/>
</dbReference>
<dbReference type="NCBIfam" id="TIGR00419">
    <property type="entry name" value="tim"/>
    <property type="match status" value="1"/>
</dbReference>
<keyword evidence="9" id="KW-1185">Reference proteome</keyword>
<comment type="pathway">
    <text evidence="6 7">Carbohydrate degradation; glycolysis; D-glyceraldehyde 3-phosphate from glycerone phosphate: step 1/1.</text>
</comment>
<feature type="binding site" evidence="6">
    <location>
        <position position="180"/>
    </location>
    <ligand>
        <name>substrate</name>
    </ligand>
</feature>
<keyword evidence="2 6" id="KW-0312">Gluconeogenesis</keyword>
<comment type="subcellular location">
    <subcellularLocation>
        <location evidence="6 7">Cytoplasm</location>
    </subcellularLocation>
</comment>
<protein>
    <recommendedName>
        <fullName evidence="6 7">Triosephosphate isomerase</fullName>
        <shortName evidence="6">TIM</shortName>
        <shortName evidence="6">TPI</shortName>
        <ecNumber evidence="6 7">5.3.1.1</ecNumber>
    </recommendedName>
    <alternativeName>
        <fullName evidence="6">Triose-phosphate isomerase</fullName>
    </alternativeName>
</protein>
<accession>A0A449B3P5</accession>
<dbReference type="AlphaFoldDB" id="A0A449B3P5"/>
<dbReference type="GO" id="GO:0005829">
    <property type="term" value="C:cytosol"/>
    <property type="evidence" value="ECO:0007669"/>
    <property type="project" value="TreeGrafter"/>
</dbReference>
<dbReference type="RefSeq" id="WP_129646123.1">
    <property type="nucleotide sequence ID" value="NZ_LR215037.1"/>
</dbReference>
<dbReference type="SUPFAM" id="SSF51351">
    <property type="entry name" value="Triosephosphate isomerase (TIM)"/>
    <property type="match status" value="1"/>
</dbReference>
<dbReference type="EMBL" id="LR215037">
    <property type="protein sequence ID" value="VEU75210.1"/>
    <property type="molecule type" value="Genomic_DNA"/>
</dbReference>
<comment type="function">
    <text evidence="6">Involved in the gluconeogenesis. Catalyzes stereospecifically the conversion of dihydroxyacetone phosphate (DHAP) to D-glyceraldehyde-3-phosphate (G3P).</text>
</comment>
<evidence type="ECO:0000256" key="6">
    <source>
        <dbReference type="HAMAP-Rule" id="MF_00147"/>
    </source>
</evidence>
<feature type="binding site" evidence="6">
    <location>
        <position position="212"/>
    </location>
    <ligand>
        <name>substrate</name>
    </ligand>
</feature>
<dbReference type="Pfam" id="PF00121">
    <property type="entry name" value="TIM"/>
    <property type="match status" value="1"/>
</dbReference>
<evidence type="ECO:0000256" key="2">
    <source>
        <dbReference type="ARBA" id="ARBA00022432"/>
    </source>
</evidence>
<evidence type="ECO:0000256" key="1">
    <source>
        <dbReference type="ARBA" id="ARBA00007422"/>
    </source>
</evidence>
<feature type="active site" description="Electrophile" evidence="6">
    <location>
        <position position="103"/>
    </location>
</feature>
<gene>
    <name evidence="6 8" type="primary">tpiA</name>
    <name evidence="8" type="ORF">NCTC10168_00126</name>
</gene>
<name>A0A449B3P5_9BACT</name>
<dbReference type="Gene3D" id="3.20.20.70">
    <property type="entry name" value="Aldolase class I"/>
    <property type="match status" value="1"/>
</dbReference>
<sequence length="250" mass="28221">MEKLIIIGNWKMNKTFTESMEFIINFKKAYKKALKVKNNIGLRNNIFAIAPSHCNLSSYFINKVPELKLASQNMSSHEEGAYTGEISAKMLQDLNVNFSIIGHSERRRYHLQHESDSSMNKKIQQAIKYNITPVICVGESAEDHEEGKTKESISRQLKVLLNEVNIDKVIIAYEPIWAIGTGRIPTNEQISKVCGLIKELVNYNIPVLYGGSVNENNILNLTKCDNLNGFLVGNSSLDVEKFIKLISVTK</sequence>
<dbReference type="GO" id="GO:0006094">
    <property type="term" value="P:gluconeogenesis"/>
    <property type="evidence" value="ECO:0007669"/>
    <property type="project" value="UniProtKB-UniRule"/>
</dbReference>
<comment type="pathway">
    <text evidence="6 7">Carbohydrate biosynthesis; gluconeogenesis.</text>
</comment>